<dbReference type="EMBL" id="QQST01000002">
    <property type="protein sequence ID" value="RDI69990.1"/>
    <property type="molecule type" value="Genomic_DNA"/>
</dbReference>
<name>A0A370IH89_9EURY</name>
<organism evidence="2 3">
    <name type="scientific">Halopelagius longus</name>
    <dbReference type="NCBI Taxonomy" id="1236180"/>
    <lineage>
        <taxon>Archaea</taxon>
        <taxon>Methanobacteriati</taxon>
        <taxon>Methanobacteriota</taxon>
        <taxon>Stenosarchaea group</taxon>
        <taxon>Halobacteria</taxon>
        <taxon>Halobacteriales</taxon>
        <taxon>Haloferacaceae</taxon>
    </lineage>
</organism>
<dbReference type="AlphaFoldDB" id="A0A370IH89"/>
<dbReference type="Proteomes" id="UP000255421">
    <property type="component" value="Unassembled WGS sequence"/>
</dbReference>
<sequence length="217" mass="22833">MIAGVVIALADAIRAWDPIPVTTPEWVGKALSVQYSFFPSGPARTVRTLSAVVDLRTPYALGAVTLEVAVFFVVGLAGWVTITRALDTDRHLGSLVRYLGVFGSTGVIPVLLGPTSVSLDSLPLTLLGLVIVSVVSVRFFLFSGFVGRGDRVAVALKRSVCASKGAFWPLLSLVVIFGVGYWVLAQVPLVGGFLSTGIVAPLHSVALAVLLEQRGDC</sequence>
<accession>A0A370IH89</accession>
<evidence type="ECO:0000313" key="2">
    <source>
        <dbReference type="EMBL" id="RDI69990.1"/>
    </source>
</evidence>
<keyword evidence="3" id="KW-1185">Reference proteome</keyword>
<feature type="transmembrane region" description="Helical" evidence="1">
    <location>
        <begin position="124"/>
        <end position="146"/>
    </location>
</feature>
<gene>
    <name evidence="2" type="ORF">DWB78_15260</name>
</gene>
<feature type="transmembrane region" description="Helical" evidence="1">
    <location>
        <begin position="166"/>
        <end position="184"/>
    </location>
</feature>
<feature type="transmembrane region" description="Helical" evidence="1">
    <location>
        <begin position="190"/>
        <end position="211"/>
    </location>
</feature>
<keyword evidence="1" id="KW-1133">Transmembrane helix</keyword>
<proteinExistence type="predicted"/>
<feature type="transmembrane region" description="Helical" evidence="1">
    <location>
        <begin position="94"/>
        <end position="112"/>
    </location>
</feature>
<evidence type="ECO:0000313" key="3">
    <source>
        <dbReference type="Proteomes" id="UP000255421"/>
    </source>
</evidence>
<evidence type="ECO:0000256" key="1">
    <source>
        <dbReference type="SAM" id="Phobius"/>
    </source>
</evidence>
<protein>
    <submittedName>
        <fullName evidence="2">Uncharacterized protein</fullName>
    </submittedName>
</protein>
<keyword evidence="1" id="KW-0472">Membrane</keyword>
<keyword evidence="1" id="KW-0812">Transmembrane</keyword>
<reference evidence="2 3" key="1">
    <citation type="submission" date="2018-07" db="EMBL/GenBank/DDBJ databases">
        <title>Genome sequence of extremly halophilic archaeon Halopelagius longus strain BC12-B1.</title>
        <authorList>
            <person name="Zhang X."/>
        </authorList>
    </citation>
    <scope>NUCLEOTIDE SEQUENCE [LARGE SCALE GENOMIC DNA]</scope>
    <source>
        <strain evidence="2 3">BC12-B1</strain>
    </source>
</reference>
<comment type="caution">
    <text evidence="2">The sequence shown here is derived from an EMBL/GenBank/DDBJ whole genome shotgun (WGS) entry which is preliminary data.</text>
</comment>
<feature type="transmembrane region" description="Helical" evidence="1">
    <location>
        <begin position="59"/>
        <end position="82"/>
    </location>
</feature>